<organism evidence="3 4">
    <name type="scientific">Photobacterium gaetbulicola</name>
    <dbReference type="NCBI Taxonomy" id="1295392"/>
    <lineage>
        <taxon>Bacteria</taxon>
        <taxon>Pseudomonadati</taxon>
        <taxon>Pseudomonadota</taxon>
        <taxon>Gammaproteobacteria</taxon>
        <taxon>Vibrionales</taxon>
        <taxon>Vibrionaceae</taxon>
        <taxon>Photobacterium</taxon>
    </lineage>
</organism>
<feature type="region of interest" description="Disordered" evidence="1">
    <location>
        <begin position="74"/>
        <end position="99"/>
    </location>
</feature>
<protein>
    <submittedName>
        <fullName evidence="3">Uncharacterized protein</fullName>
    </submittedName>
</protein>
<keyword evidence="2" id="KW-0812">Transmembrane</keyword>
<dbReference type="Proteomes" id="UP000031278">
    <property type="component" value="Unassembled WGS sequence"/>
</dbReference>
<evidence type="ECO:0000313" key="4">
    <source>
        <dbReference type="Proteomes" id="UP000031278"/>
    </source>
</evidence>
<sequence length="99" mass="11411">MQKYCLPRLRVSIYVAIASMAISMPISLTAEPLLMGLDEYIERCTATYGKDKTTRSVCESQYRAIEQKEQETFAQNDELTNEIWHEKKNNSESLSVQNE</sequence>
<accession>A0A0B9G0R4</accession>
<reference evidence="3 4" key="1">
    <citation type="submission" date="2014-12" db="EMBL/GenBank/DDBJ databases">
        <title>Genome sequencing of Photobacterium gaetbulicola AD005a.</title>
        <authorList>
            <person name="Adrian T.G.S."/>
            <person name="Chan K.G."/>
        </authorList>
    </citation>
    <scope>NUCLEOTIDE SEQUENCE [LARGE SCALE GENOMIC DNA]</scope>
    <source>
        <strain evidence="3 4">AD005a</strain>
    </source>
</reference>
<evidence type="ECO:0000256" key="2">
    <source>
        <dbReference type="SAM" id="Phobius"/>
    </source>
</evidence>
<proteinExistence type="predicted"/>
<evidence type="ECO:0000313" key="3">
    <source>
        <dbReference type="EMBL" id="KHT62204.1"/>
    </source>
</evidence>
<evidence type="ECO:0000256" key="1">
    <source>
        <dbReference type="SAM" id="MobiDB-lite"/>
    </source>
</evidence>
<keyword evidence="2" id="KW-0472">Membrane</keyword>
<dbReference type="AlphaFoldDB" id="A0A0B9G0R4"/>
<feature type="transmembrane region" description="Helical" evidence="2">
    <location>
        <begin position="12"/>
        <end position="30"/>
    </location>
</feature>
<comment type="caution">
    <text evidence="3">The sequence shown here is derived from an EMBL/GenBank/DDBJ whole genome shotgun (WGS) entry which is preliminary data.</text>
</comment>
<dbReference type="EMBL" id="JWLZ01000182">
    <property type="protein sequence ID" value="KHT62204.1"/>
    <property type="molecule type" value="Genomic_DNA"/>
</dbReference>
<name>A0A0B9G0R4_9GAMM</name>
<keyword evidence="2" id="KW-1133">Transmembrane helix</keyword>
<gene>
    <name evidence="3" type="ORF">RJ45_18795</name>
</gene>